<dbReference type="AlphaFoldDB" id="A0A7C3AQM8"/>
<proteinExistence type="predicted"/>
<evidence type="ECO:0000313" key="1">
    <source>
        <dbReference type="EMBL" id="HEX71401.1"/>
    </source>
</evidence>
<accession>A0A7C3AQM8</accession>
<dbReference type="EMBL" id="DSID01000696">
    <property type="protein sequence ID" value="HEX71401.1"/>
    <property type="molecule type" value="Genomic_DNA"/>
</dbReference>
<organism evidence="1">
    <name type="scientific">Thermorudis sp</name>
    <dbReference type="NCBI Taxonomy" id="1969470"/>
    <lineage>
        <taxon>Bacteria</taxon>
        <taxon>Pseudomonadati</taxon>
        <taxon>Thermomicrobiota</taxon>
        <taxon>Thermomicrobia</taxon>
        <taxon>Thermomicrobia incertae sedis</taxon>
        <taxon>Thermorudis</taxon>
    </lineage>
</organism>
<gene>
    <name evidence="1" type="ORF">ENP13_09200</name>
</gene>
<reference evidence="1" key="1">
    <citation type="journal article" date="2020" name="mSystems">
        <title>Genome- and Community-Level Interaction Insights into Carbon Utilization and Element Cycling Functions of Hydrothermarchaeota in Hydrothermal Sediment.</title>
        <authorList>
            <person name="Zhou Z."/>
            <person name="Liu Y."/>
            <person name="Xu W."/>
            <person name="Pan J."/>
            <person name="Luo Z.H."/>
            <person name="Li M."/>
        </authorList>
    </citation>
    <scope>NUCLEOTIDE SEQUENCE [LARGE SCALE GENOMIC DNA]</scope>
    <source>
        <strain evidence="1">SpSt-192</strain>
    </source>
</reference>
<protein>
    <submittedName>
        <fullName evidence="1">Uncharacterized protein</fullName>
    </submittedName>
</protein>
<name>A0A7C3AQM8_9BACT</name>
<comment type="caution">
    <text evidence="1">The sequence shown here is derived from an EMBL/GenBank/DDBJ whole genome shotgun (WGS) entry which is preliminary data.</text>
</comment>
<sequence>MTAHRDPWDIEDEAAEDEDALAPMAPTVGPAWRSARRTAIHAIAPSVERLLRAWREVVWPRAREEREWALRADLEVGSWRIYRHVGSQGSRAHEYLEFGITATVDERGEVRGFVVDDGQAFLLVESDDLAHVRDALAELHRQRPQPKRYESALFAHGAGSGEGRESGVLARLVRIVRP</sequence>